<proteinExistence type="predicted"/>
<dbReference type="EMBL" id="LIDT01000038">
    <property type="protein sequence ID" value="OCR28314.1"/>
    <property type="molecule type" value="Genomic_DNA"/>
</dbReference>
<dbReference type="Proteomes" id="UP000093197">
    <property type="component" value="Unassembled WGS sequence"/>
</dbReference>
<dbReference type="AlphaFoldDB" id="A0A853PR57"/>
<sequence>MTMNTNVDGAIITPEAIQTVKFLQQENYVDETLNQINEVIDIVIVEDIPAILDSDKDCLRIVRNLRYLAQHISTFKKTINHG</sequence>
<organism evidence="1 2">
    <name type="scientific">Bacteroides fragilis</name>
    <dbReference type="NCBI Taxonomy" id="817"/>
    <lineage>
        <taxon>Bacteria</taxon>
        <taxon>Pseudomonadati</taxon>
        <taxon>Bacteroidota</taxon>
        <taxon>Bacteroidia</taxon>
        <taxon>Bacteroidales</taxon>
        <taxon>Bacteroidaceae</taxon>
        <taxon>Bacteroides</taxon>
    </lineage>
</organism>
<gene>
    <name evidence="1" type="ORF">AC094_35780</name>
</gene>
<comment type="caution">
    <text evidence="1">The sequence shown here is derived from an EMBL/GenBank/DDBJ whole genome shotgun (WGS) entry which is preliminary data.</text>
</comment>
<evidence type="ECO:0000313" key="2">
    <source>
        <dbReference type="Proteomes" id="UP000093197"/>
    </source>
</evidence>
<protein>
    <submittedName>
        <fullName evidence="1">Uncharacterized protein</fullName>
    </submittedName>
</protein>
<accession>A0A853PR57</accession>
<evidence type="ECO:0000313" key="1">
    <source>
        <dbReference type="EMBL" id="OCR28314.1"/>
    </source>
</evidence>
<reference evidence="1 2" key="1">
    <citation type="journal article" date="2016" name="PLoS ONE">
        <title>Genomic Diversity of Enterotoxigenic Strains of Bacteroides fragilis.</title>
        <authorList>
            <person name="Pierce J.V."/>
            <person name="Bernstein H.D."/>
        </authorList>
    </citation>
    <scope>NUCLEOTIDE SEQUENCE [LARGE SCALE GENOMIC DNA]</scope>
    <source>
        <strain evidence="1 2">20793-3</strain>
    </source>
</reference>
<name>A0A853PR57_BACFG</name>